<dbReference type="Proteomes" id="UP000642571">
    <property type="component" value="Unassembled WGS sequence"/>
</dbReference>
<name>A0ABQ1PWT1_9BACI</name>
<organism evidence="2 3">
    <name type="scientific">Pontibacillus salipaludis</name>
    <dbReference type="NCBI Taxonomy" id="1697394"/>
    <lineage>
        <taxon>Bacteria</taxon>
        <taxon>Bacillati</taxon>
        <taxon>Bacillota</taxon>
        <taxon>Bacilli</taxon>
        <taxon>Bacillales</taxon>
        <taxon>Bacillaceae</taxon>
        <taxon>Pontibacillus</taxon>
    </lineage>
</organism>
<keyword evidence="3" id="KW-1185">Reference proteome</keyword>
<sequence length="56" mass="6248">MKPGSFRITGFTMKFKDGSGSITVSEKRKPKPKKDKQVEKHEGPVGQINIFDLLEG</sequence>
<reference evidence="3" key="1">
    <citation type="journal article" date="2019" name="Int. J. Syst. Evol. Microbiol.">
        <title>The Global Catalogue of Microorganisms (GCM) 10K type strain sequencing project: providing services to taxonomists for standard genome sequencing and annotation.</title>
        <authorList>
            <consortium name="The Broad Institute Genomics Platform"/>
            <consortium name="The Broad Institute Genome Sequencing Center for Infectious Disease"/>
            <person name="Wu L."/>
            <person name="Ma J."/>
        </authorList>
    </citation>
    <scope>NUCLEOTIDE SEQUENCE [LARGE SCALE GENOMIC DNA]</scope>
    <source>
        <strain evidence="3">CGMCC 1.15353</strain>
    </source>
</reference>
<evidence type="ECO:0000256" key="1">
    <source>
        <dbReference type="SAM" id="MobiDB-lite"/>
    </source>
</evidence>
<feature type="region of interest" description="Disordered" evidence="1">
    <location>
        <begin position="19"/>
        <end position="45"/>
    </location>
</feature>
<accession>A0ABQ1PWT1</accession>
<evidence type="ECO:0000313" key="2">
    <source>
        <dbReference type="EMBL" id="GGD05258.1"/>
    </source>
</evidence>
<dbReference type="RefSeq" id="WP_188651608.1">
    <property type="nucleotide sequence ID" value="NZ_BMIN01000003.1"/>
</dbReference>
<dbReference type="EMBL" id="BMIN01000003">
    <property type="protein sequence ID" value="GGD05258.1"/>
    <property type="molecule type" value="Genomic_DNA"/>
</dbReference>
<gene>
    <name evidence="2" type="ORF">GCM10011389_10960</name>
</gene>
<evidence type="ECO:0000313" key="3">
    <source>
        <dbReference type="Proteomes" id="UP000642571"/>
    </source>
</evidence>
<protein>
    <submittedName>
        <fullName evidence="2">Uncharacterized protein</fullName>
    </submittedName>
</protein>
<comment type="caution">
    <text evidence="2">The sequence shown here is derived from an EMBL/GenBank/DDBJ whole genome shotgun (WGS) entry which is preliminary data.</text>
</comment>
<proteinExistence type="predicted"/>